<evidence type="ECO:0000256" key="5">
    <source>
        <dbReference type="SAM" id="MobiDB-lite"/>
    </source>
</evidence>
<accession>A0A1X2IH08</accession>
<feature type="compositionally biased region" description="Polar residues" evidence="5">
    <location>
        <begin position="222"/>
        <end position="231"/>
    </location>
</feature>
<dbReference type="GO" id="GO:0030100">
    <property type="term" value="P:regulation of endocytosis"/>
    <property type="evidence" value="ECO:0007669"/>
    <property type="project" value="TreeGrafter"/>
</dbReference>
<dbReference type="EMBL" id="MCGE01000011">
    <property type="protein sequence ID" value="ORZ16441.1"/>
    <property type="molecule type" value="Genomic_DNA"/>
</dbReference>
<evidence type="ECO:0000256" key="3">
    <source>
        <dbReference type="ARBA" id="ARBA00022771"/>
    </source>
</evidence>
<dbReference type="Proteomes" id="UP000193560">
    <property type="component" value="Unassembled WGS sequence"/>
</dbReference>
<keyword evidence="7" id="KW-1185">Reference proteome</keyword>
<dbReference type="GO" id="GO:0005096">
    <property type="term" value="F:GTPase activator activity"/>
    <property type="evidence" value="ECO:0007669"/>
    <property type="project" value="UniProtKB-KW"/>
</dbReference>
<dbReference type="PANTHER" id="PTHR46395:SF1">
    <property type="entry name" value="ADP-RIBOSYLATION FACTOR GTPASE-ACTIVATING PROTEIN 1"/>
    <property type="match status" value="1"/>
</dbReference>
<dbReference type="PANTHER" id="PTHR46395">
    <property type="entry name" value="ADP-RIBOSYLATION FACTOR GTPASE-ACTIVATING PROTEIN 1"/>
    <property type="match status" value="1"/>
</dbReference>
<proteinExistence type="predicted"/>
<keyword evidence="1" id="KW-0343">GTPase activation</keyword>
<protein>
    <submittedName>
        <fullName evidence="6">Uncharacterized protein</fullName>
    </submittedName>
</protein>
<evidence type="ECO:0000256" key="4">
    <source>
        <dbReference type="ARBA" id="ARBA00022833"/>
    </source>
</evidence>
<feature type="compositionally biased region" description="Basic and acidic residues" evidence="5">
    <location>
        <begin position="233"/>
        <end position="246"/>
    </location>
</feature>
<evidence type="ECO:0000313" key="7">
    <source>
        <dbReference type="Proteomes" id="UP000193560"/>
    </source>
</evidence>
<keyword evidence="2" id="KW-0479">Metal-binding</keyword>
<sequence>MIQLHNPTVMQAAVWSATELETKITSLNWAVKTKSDQSKYGKLELVAGSGFLITIFFVCSHLPPNQGGKYTGFGNPAFESQGNNNRNGGDMNDMMNDPMQALTKGWSLLSVGVGEIGKVAGQIGKYANENYVRPAQEQWNDPNFRNNVNGYTQSLYTNLDNNMRSNSSSIRSSAMSSSSHTSSNDDGDFFNNTISNLKQQQQSPVGSRSSSPVPAKNGYGSMPSTVSSRSRTPLRESAKKPAAKDNSDDEWEGW</sequence>
<organism evidence="6 7">
    <name type="scientific">Absidia repens</name>
    <dbReference type="NCBI Taxonomy" id="90262"/>
    <lineage>
        <taxon>Eukaryota</taxon>
        <taxon>Fungi</taxon>
        <taxon>Fungi incertae sedis</taxon>
        <taxon>Mucoromycota</taxon>
        <taxon>Mucoromycotina</taxon>
        <taxon>Mucoromycetes</taxon>
        <taxon>Mucorales</taxon>
        <taxon>Cunninghamellaceae</taxon>
        <taxon>Absidia</taxon>
    </lineage>
</organism>
<dbReference type="GO" id="GO:0032012">
    <property type="term" value="P:regulation of ARF protein signal transduction"/>
    <property type="evidence" value="ECO:0007669"/>
    <property type="project" value="TreeGrafter"/>
</dbReference>
<evidence type="ECO:0000256" key="1">
    <source>
        <dbReference type="ARBA" id="ARBA00022468"/>
    </source>
</evidence>
<feature type="compositionally biased region" description="Low complexity" evidence="5">
    <location>
        <begin position="165"/>
        <end position="182"/>
    </location>
</feature>
<name>A0A1X2IH08_9FUNG</name>
<keyword evidence="4" id="KW-0862">Zinc</keyword>
<feature type="region of interest" description="Disordered" evidence="5">
    <location>
        <begin position="162"/>
        <end position="254"/>
    </location>
</feature>
<feature type="compositionally biased region" description="Low complexity" evidence="5">
    <location>
        <begin position="199"/>
        <end position="214"/>
    </location>
</feature>
<gene>
    <name evidence="6" type="ORF">BCR42DRAFT_36047</name>
</gene>
<dbReference type="AlphaFoldDB" id="A0A1X2IH08"/>
<comment type="caution">
    <text evidence="6">The sequence shown here is derived from an EMBL/GenBank/DDBJ whole genome shotgun (WGS) entry which is preliminary data.</text>
</comment>
<evidence type="ECO:0000313" key="6">
    <source>
        <dbReference type="EMBL" id="ORZ16441.1"/>
    </source>
</evidence>
<dbReference type="GO" id="GO:0000139">
    <property type="term" value="C:Golgi membrane"/>
    <property type="evidence" value="ECO:0007669"/>
    <property type="project" value="TreeGrafter"/>
</dbReference>
<dbReference type="STRING" id="90262.A0A1X2IH08"/>
<dbReference type="OrthoDB" id="983479at2759"/>
<reference evidence="6 7" key="1">
    <citation type="submission" date="2016-07" db="EMBL/GenBank/DDBJ databases">
        <title>Pervasive Adenine N6-methylation of Active Genes in Fungi.</title>
        <authorList>
            <consortium name="DOE Joint Genome Institute"/>
            <person name="Mondo S.J."/>
            <person name="Dannebaum R.O."/>
            <person name="Kuo R.C."/>
            <person name="Labutti K."/>
            <person name="Haridas S."/>
            <person name="Kuo A."/>
            <person name="Salamov A."/>
            <person name="Ahrendt S.R."/>
            <person name="Lipzen A."/>
            <person name="Sullivan W."/>
            <person name="Andreopoulos W.B."/>
            <person name="Clum A."/>
            <person name="Lindquist E."/>
            <person name="Daum C."/>
            <person name="Ramamoorthy G.K."/>
            <person name="Gryganskyi A."/>
            <person name="Culley D."/>
            <person name="Magnuson J.K."/>
            <person name="James T.Y."/>
            <person name="O'Malley M.A."/>
            <person name="Stajich J.E."/>
            <person name="Spatafora J.W."/>
            <person name="Visel A."/>
            <person name="Grigoriev I.V."/>
        </authorList>
    </citation>
    <scope>NUCLEOTIDE SEQUENCE [LARGE SCALE GENOMIC DNA]</scope>
    <source>
        <strain evidence="6 7">NRRL 1336</strain>
    </source>
</reference>
<keyword evidence="3" id="KW-0863">Zinc-finger</keyword>
<dbReference type="GO" id="GO:0008270">
    <property type="term" value="F:zinc ion binding"/>
    <property type="evidence" value="ECO:0007669"/>
    <property type="project" value="UniProtKB-KW"/>
</dbReference>
<evidence type="ECO:0000256" key="2">
    <source>
        <dbReference type="ARBA" id="ARBA00022723"/>
    </source>
</evidence>